<evidence type="ECO:0000313" key="1">
    <source>
        <dbReference type="EMBL" id="JAD53110.1"/>
    </source>
</evidence>
<reference evidence="1" key="2">
    <citation type="journal article" date="2015" name="Data Brief">
        <title>Shoot transcriptome of the giant reed, Arundo donax.</title>
        <authorList>
            <person name="Barrero R.A."/>
            <person name="Guerrero F.D."/>
            <person name="Moolhuijzen P."/>
            <person name="Goolsby J.A."/>
            <person name="Tidwell J."/>
            <person name="Bellgard S.E."/>
            <person name="Bellgard M.I."/>
        </authorList>
    </citation>
    <scope>NUCLEOTIDE SEQUENCE</scope>
    <source>
        <tissue evidence="1">Shoot tissue taken approximately 20 cm above the soil surface</tissue>
    </source>
</reference>
<proteinExistence type="predicted"/>
<organism evidence="1">
    <name type="scientific">Arundo donax</name>
    <name type="common">Giant reed</name>
    <name type="synonym">Donax arundinaceus</name>
    <dbReference type="NCBI Taxonomy" id="35708"/>
    <lineage>
        <taxon>Eukaryota</taxon>
        <taxon>Viridiplantae</taxon>
        <taxon>Streptophyta</taxon>
        <taxon>Embryophyta</taxon>
        <taxon>Tracheophyta</taxon>
        <taxon>Spermatophyta</taxon>
        <taxon>Magnoliopsida</taxon>
        <taxon>Liliopsida</taxon>
        <taxon>Poales</taxon>
        <taxon>Poaceae</taxon>
        <taxon>PACMAD clade</taxon>
        <taxon>Arundinoideae</taxon>
        <taxon>Arundineae</taxon>
        <taxon>Arundo</taxon>
    </lineage>
</organism>
<name>A0A0A9STA4_ARUDO</name>
<dbReference type="AlphaFoldDB" id="A0A0A9STA4"/>
<reference evidence="1" key="1">
    <citation type="submission" date="2014-09" db="EMBL/GenBank/DDBJ databases">
        <authorList>
            <person name="Magalhaes I.L.F."/>
            <person name="Oliveira U."/>
            <person name="Santos F.R."/>
            <person name="Vidigal T.H.D.A."/>
            <person name="Brescovit A.D."/>
            <person name="Santos A.J."/>
        </authorList>
    </citation>
    <scope>NUCLEOTIDE SEQUENCE</scope>
    <source>
        <tissue evidence="1">Shoot tissue taken approximately 20 cm above the soil surface</tissue>
    </source>
</reference>
<protein>
    <submittedName>
        <fullName evidence="1">Uncharacterized protein</fullName>
    </submittedName>
</protein>
<accession>A0A0A9STA4</accession>
<sequence length="25" mass="3275">MYTEEEQVLNWKRWLRRRERPGGRQ</sequence>
<dbReference type="EMBL" id="GBRH01244785">
    <property type="protein sequence ID" value="JAD53110.1"/>
    <property type="molecule type" value="Transcribed_RNA"/>
</dbReference>